<dbReference type="KEGG" id="agv:OJF2_40330"/>
<name>A0A5B9W692_9BACT</name>
<gene>
    <name evidence="1" type="ORF">OJF2_40330</name>
</gene>
<evidence type="ECO:0000313" key="1">
    <source>
        <dbReference type="EMBL" id="QEH35481.1"/>
    </source>
</evidence>
<proteinExistence type="predicted"/>
<dbReference type="AlphaFoldDB" id="A0A5B9W692"/>
<protein>
    <submittedName>
        <fullName evidence="1">Uncharacterized protein</fullName>
    </submittedName>
</protein>
<keyword evidence="2" id="KW-1185">Reference proteome</keyword>
<dbReference type="RefSeq" id="WP_148595280.1">
    <property type="nucleotide sequence ID" value="NZ_CP042997.1"/>
</dbReference>
<dbReference type="Proteomes" id="UP000324233">
    <property type="component" value="Chromosome"/>
</dbReference>
<organism evidence="1 2">
    <name type="scientific">Aquisphaera giovannonii</name>
    <dbReference type="NCBI Taxonomy" id="406548"/>
    <lineage>
        <taxon>Bacteria</taxon>
        <taxon>Pseudomonadati</taxon>
        <taxon>Planctomycetota</taxon>
        <taxon>Planctomycetia</taxon>
        <taxon>Isosphaerales</taxon>
        <taxon>Isosphaeraceae</taxon>
        <taxon>Aquisphaera</taxon>
    </lineage>
</organism>
<reference evidence="1 2" key="1">
    <citation type="submission" date="2019-08" db="EMBL/GenBank/DDBJ databases">
        <title>Deep-cultivation of Planctomycetes and their phenomic and genomic characterization uncovers novel biology.</title>
        <authorList>
            <person name="Wiegand S."/>
            <person name="Jogler M."/>
            <person name="Boedeker C."/>
            <person name="Pinto D."/>
            <person name="Vollmers J."/>
            <person name="Rivas-Marin E."/>
            <person name="Kohn T."/>
            <person name="Peeters S.H."/>
            <person name="Heuer A."/>
            <person name="Rast P."/>
            <person name="Oberbeckmann S."/>
            <person name="Bunk B."/>
            <person name="Jeske O."/>
            <person name="Meyerdierks A."/>
            <person name="Storesund J.E."/>
            <person name="Kallscheuer N."/>
            <person name="Luecker S."/>
            <person name="Lage O.M."/>
            <person name="Pohl T."/>
            <person name="Merkel B.J."/>
            <person name="Hornburger P."/>
            <person name="Mueller R.-W."/>
            <person name="Bruemmer F."/>
            <person name="Labrenz M."/>
            <person name="Spormann A.M."/>
            <person name="Op den Camp H."/>
            <person name="Overmann J."/>
            <person name="Amann R."/>
            <person name="Jetten M.S.M."/>
            <person name="Mascher T."/>
            <person name="Medema M.H."/>
            <person name="Devos D.P."/>
            <person name="Kaster A.-K."/>
            <person name="Ovreas L."/>
            <person name="Rohde M."/>
            <person name="Galperin M.Y."/>
            <person name="Jogler C."/>
        </authorList>
    </citation>
    <scope>NUCLEOTIDE SEQUENCE [LARGE SCALE GENOMIC DNA]</scope>
    <source>
        <strain evidence="1 2">OJF2</strain>
    </source>
</reference>
<accession>A0A5B9W692</accession>
<dbReference type="EMBL" id="CP042997">
    <property type="protein sequence ID" value="QEH35481.1"/>
    <property type="molecule type" value="Genomic_DNA"/>
</dbReference>
<sequence>MSPPRPDKTIDDIFAEFLAAQEAQLGPKTYARYEGIIDLYRGYLERYWPDHSREDYDAVTRAGGTYCGTYGAADIASGFSEFLGYFMPHKVIAGNETMKAAGTVVNKLTRWLVARGYTEVEEAARGRVREAARDLPASQKLLDTIDDWIEATGPARSGKEIEGHFVIQRVEPKQIWLESLLGGDSEIGPIPVPAAIARACKAGWDIGGVVARTRAGWRLVEVWNVSP</sequence>
<evidence type="ECO:0000313" key="2">
    <source>
        <dbReference type="Proteomes" id="UP000324233"/>
    </source>
</evidence>
<dbReference type="OrthoDB" id="2967067at2"/>